<dbReference type="AlphaFoldDB" id="A0A177ADJ4"/>
<dbReference type="eggNOG" id="KOG3085">
    <property type="taxonomic scope" value="Eukaryota"/>
</dbReference>
<gene>
    <name evidence="1" type="ORF">VC83_03180</name>
</gene>
<evidence type="ECO:0008006" key="2">
    <source>
        <dbReference type="Google" id="ProtNLM"/>
    </source>
</evidence>
<dbReference type="OrthoDB" id="1694274at2759"/>
<accession>A0A177ADJ4</accession>
<dbReference type="Pfam" id="PF00702">
    <property type="entry name" value="Hydrolase"/>
    <property type="match status" value="1"/>
</dbReference>
<dbReference type="CDD" id="cd02603">
    <property type="entry name" value="HAD_sEH-N_like"/>
    <property type="match status" value="1"/>
</dbReference>
<dbReference type="EMBL" id="KV441392">
    <property type="protein sequence ID" value="OAF60137.2"/>
    <property type="molecule type" value="Genomic_DNA"/>
</dbReference>
<dbReference type="Proteomes" id="UP000077154">
    <property type="component" value="Unassembled WGS sequence"/>
</dbReference>
<dbReference type="PANTHER" id="PTHR47829">
    <property type="entry name" value="HYDROLASE, PUTATIVE (AFU_ORTHOLOGUE AFUA_1G12880)-RELATED"/>
    <property type="match status" value="1"/>
</dbReference>
<dbReference type="InterPro" id="IPR023198">
    <property type="entry name" value="PGP-like_dom2"/>
</dbReference>
<dbReference type="RefSeq" id="XP_024325419.1">
    <property type="nucleotide sequence ID" value="XM_024466829.1"/>
</dbReference>
<name>A0A177ADJ4_9PEZI</name>
<proteinExistence type="predicted"/>
<dbReference type="SFLD" id="SFLDG01129">
    <property type="entry name" value="C1.5:_HAD__Beta-PGM__Phosphata"/>
    <property type="match status" value="1"/>
</dbReference>
<protein>
    <recommendedName>
        <fullName evidence="2">Epoxide hydrolase</fullName>
    </recommendedName>
</protein>
<dbReference type="InterPro" id="IPR036412">
    <property type="entry name" value="HAD-like_sf"/>
</dbReference>
<dbReference type="SFLD" id="SFLDS00003">
    <property type="entry name" value="Haloacid_Dehalogenase"/>
    <property type="match status" value="1"/>
</dbReference>
<dbReference type="PANTHER" id="PTHR47829:SF1">
    <property type="entry name" value="HAD FAMILY PHOSPHATASE"/>
    <property type="match status" value="1"/>
</dbReference>
<dbReference type="VEuPathDB" id="FungiDB:GMDG_03953"/>
<evidence type="ECO:0000313" key="1">
    <source>
        <dbReference type="EMBL" id="OAF60137.2"/>
    </source>
</evidence>
<dbReference type="Gene3D" id="1.10.150.240">
    <property type="entry name" value="Putative phosphatase, domain 2"/>
    <property type="match status" value="1"/>
</dbReference>
<dbReference type="InterPro" id="IPR052898">
    <property type="entry name" value="ACAD10-like"/>
</dbReference>
<reference evidence="1" key="1">
    <citation type="submission" date="2016-03" db="EMBL/GenBank/DDBJ databases">
        <title>Updated assembly of Pseudogymnoascus destructans, the fungus causing white-nose syndrome of bats.</title>
        <authorList>
            <person name="Palmer J.M."/>
            <person name="Drees K.P."/>
            <person name="Foster J.T."/>
            <person name="Lindner D.L."/>
        </authorList>
    </citation>
    <scope>NUCLEOTIDE SEQUENCE [LARGE SCALE GENOMIC DNA]</scope>
    <source>
        <strain evidence="1">20631-21</strain>
    </source>
</reference>
<sequence length="370" mass="41195">MRLEFLFLVGDDNGLISGAATKIQLPKCSMRPMVPGTVKPGKRFGHHAEPRHRIVPPLATLLAKVLENRRDAHFQKDILTMSEEAHHLVELALGTVEALMAPKKQPKVILFDIGGVCVVSPFQEILNYELRNGIPPGWVNHSLSKTAPNGAWHKLERGEIKCDEDFFAGFNHDLRDPLRWKSFYTQAMQKQGVTVTAIPPLPQVDGEWMFWEMMRISRAPDPWMWPALQKLKASGKYIIAALSNTMIFPEGHEFNDANEVRDIFDIFISSAHVGLRKPDPAIYNMALSVVNEYAQKNASTQGKIKAEDIVFLDDIGENLKAAKKVGFGTIKVQLGQAYDAVAELEKLTGLDLAGDHPKVSSAPKMSKAKL</sequence>
<dbReference type="SUPFAM" id="SSF56784">
    <property type="entry name" value="HAD-like"/>
    <property type="match status" value="1"/>
</dbReference>
<dbReference type="Gene3D" id="3.40.50.1000">
    <property type="entry name" value="HAD superfamily/HAD-like"/>
    <property type="match status" value="1"/>
</dbReference>
<organism evidence="1">
    <name type="scientific">Pseudogymnoascus destructans</name>
    <dbReference type="NCBI Taxonomy" id="655981"/>
    <lineage>
        <taxon>Eukaryota</taxon>
        <taxon>Fungi</taxon>
        <taxon>Dikarya</taxon>
        <taxon>Ascomycota</taxon>
        <taxon>Pezizomycotina</taxon>
        <taxon>Leotiomycetes</taxon>
        <taxon>Thelebolales</taxon>
        <taxon>Thelebolaceae</taxon>
        <taxon>Pseudogymnoascus</taxon>
    </lineage>
</organism>
<dbReference type="GeneID" id="36286257"/>
<dbReference type="InterPro" id="IPR023214">
    <property type="entry name" value="HAD_sf"/>
</dbReference>